<evidence type="ECO:0000256" key="5">
    <source>
        <dbReference type="ARBA" id="ARBA00022840"/>
    </source>
</evidence>
<dbReference type="PROSITE" id="PS50893">
    <property type="entry name" value="ABC_TRANSPORTER_2"/>
    <property type="match status" value="1"/>
</dbReference>
<dbReference type="GO" id="GO:0016887">
    <property type="term" value="F:ATP hydrolysis activity"/>
    <property type="evidence" value="ECO:0007669"/>
    <property type="project" value="InterPro"/>
</dbReference>
<evidence type="ECO:0000256" key="3">
    <source>
        <dbReference type="ARBA" id="ARBA00022692"/>
    </source>
</evidence>
<keyword evidence="5 11" id="KW-0067">ATP-binding</keyword>
<dbReference type="PANTHER" id="PTHR43553:SF11">
    <property type="entry name" value="ABC TRANSPORTER ATP-BINDING_PERMEASE PROTEIN YOJI"/>
    <property type="match status" value="1"/>
</dbReference>
<dbReference type="InterPro" id="IPR036640">
    <property type="entry name" value="ABC1_TM_sf"/>
</dbReference>
<proteinExistence type="predicted"/>
<dbReference type="OrthoDB" id="846150at2"/>
<dbReference type="GO" id="GO:0015833">
    <property type="term" value="P:peptide transport"/>
    <property type="evidence" value="ECO:0007669"/>
    <property type="project" value="InterPro"/>
</dbReference>
<evidence type="ECO:0000256" key="1">
    <source>
        <dbReference type="ARBA" id="ARBA00004651"/>
    </source>
</evidence>
<dbReference type="GO" id="GO:0043190">
    <property type="term" value="C:ATP-binding cassette (ABC) transporter complex"/>
    <property type="evidence" value="ECO:0007669"/>
    <property type="project" value="TreeGrafter"/>
</dbReference>
<keyword evidence="12" id="KW-1185">Reference proteome</keyword>
<dbReference type="GO" id="GO:0140359">
    <property type="term" value="F:ABC-type transporter activity"/>
    <property type="evidence" value="ECO:0007669"/>
    <property type="project" value="InterPro"/>
</dbReference>
<feature type="transmembrane region" description="Helical" evidence="8">
    <location>
        <begin position="242"/>
        <end position="263"/>
    </location>
</feature>
<dbReference type="InterPro" id="IPR003593">
    <property type="entry name" value="AAA+_ATPase"/>
</dbReference>
<dbReference type="CDD" id="cd03228">
    <property type="entry name" value="ABCC_MRP_Like"/>
    <property type="match status" value="1"/>
</dbReference>
<dbReference type="InterPro" id="IPR005898">
    <property type="entry name" value="Cyc_pep_transpt_SyrD/YojI"/>
</dbReference>
<sequence length="559" mass="63555">MHILQLLRKQSKYFLLFVGTLGSVNSIVYLGLLAFINNAVNGSSLSFAKGYDGWIFAGLVLLSLVCTKVFQTYMVKLTQELLLHYELSILQQLRFATWEAFEKLGAQRIYTAIGDVRILAYIPEVLVAVVNSAVIIVCALAYLFWVSPLGGLAVLALTGALLTFYMWRNKRIEKDLNIVRDLQNDYHQYLRDLIYGFKEVKMSTERNDRIYHDYLKENRLKGKELGTRSAVKYLDNELTGTYSWYIALGVGIFLLPNLLHLSLAQTVPFIVVILYLMGPLASLVKIIPYYTNVKIALERIDGIRADIEAEVTVTDSFGDAPAIKGEFAEIRFREVTFEYKDEKQNKVFRVGPVSLTFNRGEVVFITGGNGSGKSTFINLLTGLYQPTSGTISLNGQVIPLAAYPHYSNHISAIFTHAYLFNENYDQFDLSADNKELSKLIEMMELTAAIRIGNDRNFIDNNLSKGQQKRLAMIYAIMENRDILVLDEWAAEQDPHFRAYFYKRLIPELKRRGKTIIAVTHDDHYFDCADRMLKFDYGKIVADTVITPENAHFSIDVCNN</sequence>
<feature type="transmembrane region" description="Helical" evidence="8">
    <location>
        <begin position="118"/>
        <end position="143"/>
    </location>
</feature>
<feature type="domain" description="ABC transmembrane type-1" evidence="10">
    <location>
        <begin position="16"/>
        <end position="292"/>
    </location>
</feature>
<organism evidence="11 12">
    <name type="scientific">Chitinophaga rupis</name>
    <dbReference type="NCBI Taxonomy" id="573321"/>
    <lineage>
        <taxon>Bacteria</taxon>
        <taxon>Pseudomonadati</taxon>
        <taxon>Bacteroidota</taxon>
        <taxon>Chitinophagia</taxon>
        <taxon>Chitinophagales</taxon>
        <taxon>Chitinophagaceae</taxon>
        <taxon>Chitinophaga</taxon>
    </lineage>
</organism>
<feature type="transmembrane region" description="Helical" evidence="8">
    <location>
        <begin position="54"/>
        <end position="75"/>
    </location>
</feature>
<dbReference type="SUPFAM" id="SSF90123">
    <property type="entry name" value="ABC transporter transmembrane region"/>
    <property type="match status" value="1"/>
</dbReference>
<gene>
    <name evidence="11" type="ORF">SAMN04488505_11295</name>
</gene>
<keyword evidence="3 8" id="KW-0812">Transmembrane</keyword>
<dbReference type="SUPFAM" id="SSF52540">
    <property type="entry name" value="P-loop containing nucleoside triphosphate hydrolases"/>
    <property type="match status" value="1"/>
</dbReference>
<evidence type="ECO:0000313" key="11">
    <source>
        <dbReference type="EMBL" id="SEN72494.1"/>
    </source>
</evidence>
<dbReference type="InterPro" id="IPR003439">
    <property type="entry name" value="ABC_transporter-like_ATP-bd"/>
</dbReference>
<keyword evidence="4" id="KW-0547">Nucleotide-binding</keyword>
<dbReference type="STRING" id="573321.SAMN04488505_11295"/>
<evidence type="ECO:0000259" key="10">
    <source>
        <dbReference type="PROSITE" id="PS50929"/>
    </source>
</evidence>
<dbReference type="Proteomes" id="UP000198984">
    <property type="component" value="Unassembled WGS sequence"/>
</dbReference>
<dbReference type="EMBL" id="FOBB01000012">
    <property type="protein sequence ID" value="SEN72494.1"/>
    <property type="molecule type" value="Genomic_DNA"/>
</dbReference>
<evidence type="ECO:0000313" key="12">
    <source>
        <dbReference type="Proteomes" id="UP000198984"/>
    </source>
</evidence>
<dbReference type="SMART" id="SM00382">
    <property type="entry name" value="AAA"/>
    <property type="match status" value="1"/>
</dbReference>
<name>A0A1H8IV84_9BACT</name>
<dbReference type="PROSITE" id="PS50929">
    <property type="entry name" value="ABC_TM1F"/>
    <property type="match status" value="1"/>
</dbReference>
<dbReference type="NCBIfam" id="TIGR01194">
    <property type="entry name" value="cyc_pep_trnsptr"/>
    <property type="match status" value="1"/>
</dbReference>
<feature type="transmembrane region" description="Helical" evidence="8">
    <location>
        <begin position="149"/>
        <end position="167"/>
    </location>
</feature>
<dbReference type="GO" id="GO:1904680">
    <property type="term" value="F:peptide transmembrane transporter activity"/>
    <property type="evidence" value="ECO:0007669"/>
    <property type="project" value="InterPro"/>
</dbReference>
<dbReference type="PANTHER" id="PTHR43553">
    <property type="entry name" value="HEAVY METAL TRANSPORTER"/>
    <property type="match status" value="1"/>
</dbReference>
<dbReference type="Gene3D" id="1.20.1560.10">
    <property type="entry name" value="ABC transporter type 1, transmembrane domain"/>
    <property type="match status" value="1"/>
</dbReference>
<dbReference type="AlphaFoldDB" id="A0A1H8IV84"/>
<keyword evidence="2" id="KW-0813">Transport</keyword>
<evidence type="ECO:0000259" key="9">
    <source>
        <dbReference type="PROSITE" id="PS50893"/>
    </source>
</evidence>
<feature type="domain" description="ABC transporter" evidence="9">
    <location>
        <begin position="330"/>
        <end position="556"/>
    </location>
</feature>
<dbReference type="GO" id="GO:0005524">
    <property type="term" value="F:ATP binding"/>
    <property type="evidence" value="ECO:0007669"/>
    <property type="project" value="UniProtKB-KW"/>
</dbReference>
<dbReference type="Gene3D" id="3.40.50.300">
    <property type="entry name" value="P-loop containing nucleotide triphosphate hydrolases"/>
    <property type="match status" value="1"/>
</dbReference>
<dbReference type="InterPro" id="IPR050095">
    <property type="entry name" value="ECF_ABC_transporter_ATP-bd"/>
</dbReference>
<evidence type="ECO:0000256" key="4">
    <source>
        <dbReference type="ARBA" id="ARBA00022741"/>
    </source>
</evidence>
<evidence type="ECO:0000256" key="2">
    <source>
        <dbReference type="ARBA" id="ARBA00022448"/>
    </source>
</evidence>
<keyword evidence="6 8" id="KW-1133">Transmembrane helix</keyword>
<evidence type="ECO:0000256" key="7">
    <source>
        <dbReference type="ARBA" id="ARBA00023136"/>
    </source>
</evidence>
<feature type="transmembrane region" description="Helical" evidence="8">
    <location>
        <begin position="269"/>
        <end position="290"/>
    </location>
</feature>
<feature type="transmembrane region" description="Helical" evidence="8">
    <location>
        <begin position="12"/>
        <end position="34"/>
    </location>
</feature>
<evidence type="ECO:0000256" key="8">
    <source>
        <dbReference type="SAM" id="Phobius"/>
    </source>
</evidence>
<dbReference type="RefSeq" id="WP_089920696.1">
    <property type="nucleotide sequence ID" value="NZ_FOBB01000012.1"/>
</dbReference>
<protein>
    <submittedName>
        <fullName evidence="11">Putative ATP-binding cassette transporter</fullName>
    </submittedName>
</protein>
<keyword evidence="7 8" id="KW-0472">Membrane</keyword>
<comment type="subcellular location">
    <subcellularLocation>
        <location evidence="1">Cell membrane</location>
        <topology evidence="1">Multi-pass membrane protein</topology>
    </subcellularLocation>
</comment>
<dbReference type="InterPro" id="IPR027417">
    <property type="entry name" value="P-loop_NTPase"/>
</dbReference>
<dbReference type="Pfam" id="PF00005">
    <property type="entry name" value="ABC_tran"/>
    <property type="match status" value="1"/>
</dbReference>
<dbReference type="InterPro" id="IPR011527">
    <property type="entry name" value="ABC1_TM_dom"/>
</dbReference>
<accession>A0A1H8IV84</accession>
<evidence type="ECO:0000256" key="6">
    <source>
        <dbReference type="ARBA" id="ARBA00022989"/>
    </source>
</evidence>
<reference evidence="11 12" key="1">
    <citation type="submission" date="2016-10" db="EMBL/GenBank/DDBJ databases">
        <authorList>
            <person name="de Groot N.N."/>
        </authorList>
    </citation>
    <scope>NUCLEOTIDE SEQUENCE [LARGE SCALE GENOMIC DNA]</scope>
    <source>
        <strain evidence="11 12">DSM 21039</strain>
    </source>
</reference>